<dbReference type="Gene3D" id="3.30.240.20">
    <property type="entry name" value="bsu07140 like domains"/>
    <property type="match status" value="1"/>
</dbReference>
<dbReference type="PANTHER" id="PTHR34582">
    <property type="entry name" value="UPF0702 TRANSMEMBRANE PROTEIN YCAP"/>
    <property type="match status" value="1"/>
</dbReference>
<dbReference type="InterPro" id="IPR023090">
    <property type="entry name" value="UPF0702_alpha/beta_dom_sf"/>
</dbReference>
<keyword evidence="5 7" id="KW-1133">Transmembrane helix</keyword>
<keyword evidence="6 7" id="KW-0472">Membrane</keyword>
<feature type="domain" description="YetF C-terminal" evidence="8">
    <location>
        <begin position="102"/>
        <end position="178"/>
    </location>
</feature>
<comment type="subcellular location">
    <subcellularLocation>
        <location evidence="1">Cell membrane</location>
        <topology evidence="1">Multi-pass membrane protein</topology>
    </subcellularLocation>
</comment>
<organism evidence="9 10">
    <name type="scientific">Chitinophaga filiformis</name>
    <name type="common">Myxococcus filiformis</name>
    <name type="synonym">Flexibacter filiformis</name>
    <dbReference type="NCBI Taxonomy" id="104663"/>
    <lineage>
        <taxon>Bacteria</taxon>
        <taxon>Pseudomonadati</taxon>
        <taxon>Bacteroidota</taxon>
        <taxon>Chitinophagia</taxon>
        <taxon>Chitinophagales</taxon>
        <taxon>Chitinophagaceae</taxon>
        <taxon>Chitinophaga</taxon>
    </lineage>
</organism>
<keyword evidence="3" id="KW-1003">Cell membrane</keyword>
<evidence type="ECO:0000256" key="6">
    <source>
        <dbReference type="ARBA" id="ARBA00023136"/>
    </source>
</evidence>
<dbReference type="AlphaFoldDB" id="A0A1G7NDU1"/>
<feature type="transmembrane region" description="Helical" evidence="7">
    <location>
        <begin position="20"/>
        <end position="41"/>
    </location>
</feature>
<protein>
    <submittedName>
        <fullName evidence="9">Uncharacterized membrane protein YcaP, DUF421 family</fullName>
    </submittedName>
</protein>
<dbReference type="InterPro" id="IPR007353">
    <property type="entry name" value="DUF421"/>
</dbReference>
<comment type="similarity">
    <text evidence="2">Belongs to the UPF0702 family.</text>
</comment>
<evidence type="ECO:0000256" key="7">
    <source>
        <dbReference type="SAM" id="Phobius"/>
    </source>
</evidence>
<feature type="transmembrane region" description="Helical" evidence="7">
    <location>
        <begin position="78"/>
        <end position="101"/>
    </location>
</feature>
<reference evidence="9 10" key="1">
    <citation type="submission" date="2016-10" db="EMBL/GenBank/DDBJ databases">
        <authorList>
            <person name="de Groot N.N."/>
        </authorList>
    </citation>
    <scope>NUCLEOTIDE SEQUENCE [LARGE SCALE GENOMIC DNA]</scope>
    <source>
        <strain evidence="9 10">DSM 527</strain>
    </source>
</reference>
<evidence type="ECO:0000256" key="1">
    <source>
        <dbReference type="ARBA" id="ARBA00004651"/>
    </source>
</evidence>
<dbReference type="OrthoDB" id="6538282at2"/>
<sequence length="231" mass="26031">MDAQSIHFNDWQRILFGNAPAIFLVEVLIRAICTYAVLLIVIRLLGKRMSGQLTITEMAVMLTLGAIISVPMQMPERGILHGVVMLFFVLAFQRGLTWFIFKSQKVEALTQGHIILLVKDGVLQLRELGKVNMSREQLFAILRSEGIYQLGEVKRVYQEANGSFSIYVNQPARPGYSIVPQMDHQLQHDIQQPVGDDLFACRNCGNVAKKSTQEACSQCGHLDWENAVQQK</sequence>
<name>A0A1G7NDU1_CHIFI</name>
<gene>
    <name evidence="9" type="ORF">SAMN04488121_102763</name>
</gene>
<dbReference type="PANTHER" id="PTHR34582:SF6">
    <property type="entry name" value="UPF0702 TRANSMEMBRANE PROTEIN YCAP"/>
    <property type="match status" value="1"/>
</dbReference>
<dbReference type="GO" id="GO:0005886">
    <property type="term" value="C:plasma membrane"/>
    <property type="evidence" value="ECO:0007669"/>
    <property type="project" value="UniProtKB-SubCell"/>
</dbReference>
<evidence type="ECO:0000256" key="5">
    <source>
        <dbReference type="ARBA" id="ARBA00022989"/>
    </source>
</evidence>
<feature type="transmembrane region" description="Helical" evidence="7">
    <location>
        <begin position="53"/>
        <end position="72"/>
    </location>
</feature>
<evidence type="ECO:0000313" key="10">
    <source>
        <dbReference type="Proteomes" id="UP000199045"/>
    </source>
</evidence>
<dbReference type="STRING" id="104663.SAMN04488121_102763"/>
<evidence type="ECO:0000256" key="2">
    <source>
        <dbReference type="ARBA" id="ARBA00006448"/>
    </source>
</evidence>
<dbReference type="RefSeq" id="WP_089832137.1">
    <property type="nucleotide sequence ID" value="NZ_FNBN01000002.1"/>
</dbReference>
<evidence type="ECO:0000256" key="4">
    <source>
        <dbReference type="ARBA" id="ARBA00022692"/>
    </source>
</evidence>
<accession>A0A1G7NDU1</accession>
<evidence type="ECO:0000256" key="3">
    <source>
        <dbReference type="ARBA" id="ARBA00022475"/>
    </source>
</evidence>
<evidence type="ECO:0000259" key="8">
    <source>
        <dbReference type="Pfam" id="PF04239"/>
    </source>
</evidence>
<dbReference type="Pfam" id="PF04239">
    <property type="entry name" value="DUF421"/>
    <property type="match status" value="1"/>
</dbReference>
<dbReference type="EMBL" id="FNBN01000002">
    <property type="protein sequence ID" value="SDF72077.1"/>
    <property type="molecule type" value="Genomic_DNA"/>
</dbReference>
<keyword evidence="4 7" id="KW-0812">Transmembrane</keyword>
<proteinExistence type="inferred from homology"/>
<dbReference type="Proteomes" id="UP000199045">
    <property type="component" value="Unassembled WGS sequence"/>
</dbReference>
<evidence type="ECO:0000313" key="9">
    <source>
        <dbReference type="EMBL" id="SDF72077.1"/>
    </source>
</evidence>